<evidence type="ECO:0000256" key="3">
    <source>
        <dbReference type="ARBA" id="ARBA00023155"/>
    </source>
</evidence>
<keyword evidence="2 5" id="KW-0238">DNA-binding</keyword>
<organism evidence="9 10">
    <name type="scientific">Pinctada imbricata</name>
    <name type="common">Atlantic pearl-oyster</name>
    <name type="synonym">Pinctada martensii</name>
    <dbReference type="NCBI Taxonomy" id="66713"/>
    <lineage>
        <taxon>Eukaryota</taxon>
        <taxon>Metazoa</taxon>
        <taxon>Spiralia</taxon>
        <taxon>Lophotrochozoa</taxon>
        <taxon>Mollusca</taxon>
        <taxon>Bivalvia</taxon>
        <taxon>Autobranchia</taxon>
        <taxon>Pteriomorphia</taxon>
        <taxon>Pterioida</taxon>
        <taxon>Pterioidea</taxon>
        <taxon>Pteriidae</taxon>
        <taxon>Pinctada</taxon>
    </lineage>
</organism>
<feature type="domain" description="Homeobox" evidence="7">
    <location>
        <begin position="1"/>
        <end position="38"/>
    </location>
</feature>
<dbReference type="PANTHER" id="PTHR24329">
    <property type="entry name" value="HOMEOBOX PROTEIN ARISTALESS"/>
    <property type="match status" value="1"/>
</dbReference>
<comment type="subcellular location">
    <subcellularLocation>
        <location evidence="1 5 6">Nucleus</location>
    </subcellularLocation>
</comment>
<evidence type="ECO:0000256" key="5">
    <source>
        <dbReference type="PROSITE-ProRule" id="PRU00108"/>
    </source>
</evidence>
<dbReference type="InterPro" id="IPR017970">
    <property type="entry name" value="Homeobox_CS"/>
</dbReference>
<dbReference type="GO" id="GO:0000981">
    <property type="term" value="F:DNA-binding transcription factor activity, RNA polymerase II-specific"/>
    <property type="evidence" value="ECO:0007669"/>
    <property type="project" value="InterPro"/>
</dbReference>
<dbReference type="InterPro" id="IPR009057">
    <property type="entry name" value="Homeodomain-like_sf"/>
</dbReference>
<evidence type="ECO:0000256" key="6">
    <source>
        <dbReference type="RuleBase" id="RU000682"/>
    </source>
</evidence>
<feature type="domain" description="OAR" evidence="8">
    <location>
        <begin position="141"/>
        <end position="154"/>
    </location>
</feature>
<evidence type="ECO:0000313" key="10">
    <source>
        <dbReference type="Proteomes" id="UP001186944"/>
    </source>
</evidence>
<reference evidence="9" key="1">
    <citation type="submission" date="2019-08" db="EMBL/GenBank/DDBJ databases">
        <title>The improved chromosome-level genome for the pearl oyster Pinctada fucata martensii using PacBio sequencing and Hi-C.</title>
        <authorList>
            <person name="Zheng Z."/>
        </authorList>
    </citation>
    <scope>NUCLEOTIDE SEQUENCE</scope>
    <source>
        <strain evidence="9">ZZ-2019</strain>
        <tissue evidence="9">Adductor muscle</tissue>
    </source>
</reference>
<dbReference type="InterPro" id="IPR001356">
    <property type="entry name" value="HD"/>
</dbReference>
<dbReference type="EMBL" id="VSWD01000005">
    <property type="protein sequence ID" value="KAK3102584.1"/>
    <property type="molecule type" value="Genomic_DNA"/>
</dbReference>
<feature type="DNA-binding region" description="Homeobox" evidence="5">
    <location>
        <begin position="3"/>
        <end position="39"/>
    </location>
</feature>
<accession>A0AA89C6B2</accession>
<dbReference type="InterPro" id="IPR050649">
    <property type="entry name" value="Paired_Homeobox_TFs"/>
</dbReference>
<dbReference type="PRINTS" id="PR00031">
    <property type="entry name" value="HTHREPRESSR"/>
</dbReference>
<sequence>MTHYPDVNMREELSRKTGLPEARVQIWFQNRRAKWRKYEKLGNFGGLQDLKEVNGYVPAPRQTSPREDQEVLQLHSALSRLPPMIKAKDTSSDEDDDLPLNLSKSKIPPLYPVLPLMGYSSLAACNTFYGIGLVDPTRRTGSIASLRLKASEHEAAIAMQYLYK</sequence>
<dbReference type="PROSITE" id="PS00027">
    <property type="entry name" value="HOMEOBOX_1"/>
    <property type="match status" value="1"/>
</dbReference>
<dbReference type="SUPFAM" id="SSF46689">
    <property type="entry name" value="Homeodomain-like"/>
    <property type="match status" value="1"/>
</dbReference>
<evidence type="ECO:0000256" key="1">
    <source>
        <dbReference type="ARBA" id="ARBA00004123"/>
    </source>
</evidence>
<dbReference type="Proteomes" id="UP001186944">
    <property type="component" value="Unassembled WGS sequence"/>
</dbReference>
<evidence type="ECO:0000259" key="7">
    <source>
        <dbReference type="PROSITE" id="PS50071"/>
    </source>
</evidence>
<proteinExistence type="predicted"/>
<dbReference type="GO" id="GO:0005634">
    <property type="term" value="C:nucleus"/>
    <property type="evidence" value="ECO:0007669"/>
    <property type="project" value="UniProtKB-SubCell"/>
</dbReference>
<dbReference type="GO" id="GO:0000977">
    <property type="term" value="F:RNA polymerase II transcription regulatory region sequence-specific DNA binding"/>
    <property type="evidence" value="ECO:0007669"/>
    <property type="project" value="TreeGrafter"/>
</dbReference>
<dbReference type="CDD" id="cd00086">
    <property type="entry name" value="homeodomain"/>
    <property type="match status" value="1"/>
</dbReference>
<dbReference type="AlphaFoldDB" id="A0AA89C6B2"/>
<keyword evidence="3 5" id="KW-0371">Homeobox</keyword>
<dbReference type="PROSITE" id="PS50071">
    <property type="entry name" value="HOMEOBOX_2"/>
    <property type="match status" value="1"/>
</dbReference>
<evidence type="ECO:0000256" key="2">
    <source>
        <dbReference type="ARBA" id="ARBA00023125"/>
    </source>
</evidence>
<dbReference type="SMART" id="SM00389">
    <property type="entry name" value="HOX"/>
    <property type="match status" value="1"/>
</dbReference>
<evidence type="ECO:0000313" key="9">
    <source>
        <dbReference type="EMBL" id="KAK3102584.1"/>
    </source>
</evidence>
<comment type="caution">
    <text evidence="9">The sequence shown here is derived from an EMBL/GenBank/DDBJ whole genome shotgun (WGS) entry which is preliminary data.</text>
</comment>
<dbReference type="PROSITE" id="PS50803">
    <property type="entry name" value="OAR"/>
    <property type="match status" value="1"/>
</dbReference>
<keyword evidence="4 5" id="KW-0539">Nucleus</keyword>
<dbReference type="Gene3D" id="1.10.10.60">
    <property type="entry name" value="Homeodomain-like"/>
    <property type="match status" value="1"/>
</dbReference>
<dbReference type="Pfam" id="PF00046">
    <property type="entry name" value="Homeodomain"/>
    <property type="match status" value="1"/>
</dbReference>
<gene>
    <name evidence="9" type="ORF">FSP39_012378</name>
</gene>
<name>A0AA89C6B2_PINIB</name>
<protein>
    <submittedName>
        <fullName evidence="9">Uncharacterized protein</fullName>
    </submittedName>
</protein>
<evidence type="ECO:0000259" key="8">
    <source>
        <dbReference type="PROSITE" id="PS50803"/>
    </source>
</evidence>
<dbReference type="InterPro" id="IPR003654">
    <property type="entry name" value="OAR_dom"/>
</dbReference>
<evidence type="ECO:0000256" key="4">
    <source>
        <dbReference type="ARBA" id="ARBA00023242"/>
    </source>
</evidence>
<keyword evidence="10" id="KW-1185">Reference proteome</keyword>
<dbReference type="InterPro" id="IPR000047">
    <property type="entry name" value="HTH_motif"/>
</dbReference>
<dbReference type="Pfam" id="PF03826">
    <property type="entry name" value="OAR"/>
    <property type="match status" value="1"/>
</dbReference>
<dbReference type="PANTHER" id="PTHR24329:SF362">
    <property type="entry name" value="INTESTINE-SPECIFIC HOMEOBOX"/>
    <property type="match status" value="1"/>
</dbReference>